<sequence length="98" mass="10865">AWKLWIEDNILALADTELVSKQCCHQEILRCIHVGLLCVQEHANNRPSMSMVISMLNSEIIDLLSPTQPAFTAALHGESLPNNTRSINDITITNIAGR</sequence>
<keyword evidence="2" id="KW-1185">Reference proteome</keyword>
<comment type="caution">
    <text evidence="1">The sequence shown here is derived from an EMBL/GenBank/DDBJ whole genome shotgun (WGS) entry which is preliminary data.</text>
</comment>
<feature type="non-terminal residue" evidence="1">
    <location>
        <position position="1"/>
    </location>
</feature>
<evidence type="ECO:0000313" key="2">
    <source>
        <dbReference type="Proteomes" id="UP000593573"/>
    </source>
</evidence>
<proteinExistence type="predicted"/>
<dbReference type="PANTHER" id="PTHR27006:SF619">
    <property type="entry name" value="CYSTEINE-RICH RECEPTOR-LIKE PROTEIN KINASE 15"/>
    <property type="match status" value="1"/>
</dbReference>
<dbReference type="AlphaFoldDB" id="A0A7J8U970"/>
<dbReference type="Proteomes" id="UP000593573">
    <property type="component" value="Unassembled WGS sequence"/>
</dbReference>
<organism evidence="1 2">
    <name type="scientific">Gossypium klotzschianum</name>
    <dbReference type="NCBI Taxonomy" id="34286"/>
    <lineage>
        <taxon>Eukaryota</taxon>
        <taxon>Viridiplantae</taxon>
        <taxon>Streptophyta</taxon>
        <taxon>Embryophyta</taxon>
        <taxon>Tracheophyta</taxon>
        <taxon>Spermatophyta</taxon>
        <taxon>Magnoliopsida</taxon>
        <taxon>eudicotyledons</taxon>
        <taxon>Gunneridae</taxon>
        <taxon>Pentapetalae</taxon>
        <taxon>rosids</taxon>
        <taxon>malvids</taxon>
        <taxon>Malvales</taxon>
        <taxon>Malvaceae</taxon>
        <taxon>Malvoideae</taxon>
        <taxon>Gossypium</taxon>
    </lineage>
</organism>
<evidence type="ECO:0008006" key="3">
    <source>
        <dbReference type="Google" id="ProtNLM"/>
    </source>
</evidence>
<gene>
    <name evidence="1" type="ORF">Goklo_014959</name>
</gene>
<dbReference type="Gene3D" id="1.10.510.10">
    <property type="entry name" value="Transferase(Phosphotransferase) domain 1"/>
    <property type="match status" value="1"/>
</dbReference>
<evidence type="ECO:0000313" key="1">
    <source>
        <dbReference type="EMBL" id="MBA0647048.1"/>
    </source>
</evidence>
<protein>
    <recommendedName>
        <fullName evidence="3">S-locus receptor kinase C-terminal domain-containing protein</fullName>
    </recommendedName>
</protein>
<dbReference type="EMBL" id="JABFAB010000004">
    <property type="protein sequence ID" value="MBA0647048.1"/>
    <property type="molecule type" value="Genomic_DNA"/>
</dbReference>
<dbReference type="PANTHER" id="PTHR27006">
    <property type="entry name" value="PROMASTIGOTE SURFACE ANTIGEN PROTEIN PSA"/>
    <property type="match status" value="1"/>
</dbReference>
<name>A0A7J8U970_9ROSI</name>
<reference evidence="1 2" key="1">
    <citation type="journal article" date="2019" name="Genome Biol. Evol.">
        <title>Insights into the evolution of the New World diploid cottons (Gossypium, subgenus Houzingenia) based on genome sequencing.</title>
        <authorList>
            <person name="Grover C.E."/>
            <person name="Arick M.A. 2nd"/>
            <person name="Thrash A."/>
            <person name="Conover J.L."/>
            <person name="Sanders W.S."/>
            <person name="Peterson D.G."/>
            <person name="Frelichowski J.E."/>
            <person name="Scheffler J.A."/>
            <person name="Scheffler B.E."/>
            <person name="Wendel J.F."/>
        </authorList>
    </citation>
    <scope>NUCLEOTIDE SEQUENCE [LARGE SCALE GENOMIC DNA]</scope>
    <source>
        <strain evidence="1">57</strain>
        <tissue evidence="1">Leaf</tissue>
    </source>
</reference>
<dbReference type="OrthoDB" id="1934880at2759"/>
<accession>A0A7J8U970</accession>